<sequence length="74" mass="7854">MIGDAADAEEIPVNPAASIDTASAAAAIARVLRRDDERRFISSPYARILLEAVVGPNYPAQIVKIFSSNNNGVL</sequence>
<name>A0A6J6BGV7_9ZZZZ</name>
<proteinExistence type="predicted"/>
<accession>A0A6J6BGV7</accession>
<dbReference type="EMBL" id="CAEZSK010000046">
    <property type="protein sequence ID" value="CAB4538055.1"/>
    <property type="molecule type" value="Genomic_DNA"/>
</dbReference>
<dbReference type="AlphaFoldDB" id="A0A6J6BGV7"/>
<evidence type="ECO:0000313" key="1">
    <source>
        <dbReference type="EMBL" id="CAB4538055.1"/>
    </source>
</evidence>
<protein>
    <submittedName>
        <fullName evidence="1">Unannotated protein</fullName>
    </submittedName>
</protein>
<organism evidence="1">
    <name type="scientific">freshwater metagenome</name>
    <dbReference type="NCBI Taxonomy" id="449393"/>
    <lineage>
        <taxon>unclassified sequences</taxon>
        <taxon>metagenomes</taxon>
        <taxon>ecological metagenomes</taxon>
    </lineage>
</organism>
<gene>
    <name evidence="1" type="ORF">UFOPK1419_00478</name>
</gene>
<reference evidence="1" key="1">
    <citation type="submission" date="2020-05" db="EMBL/GenBank/DDBJ databases">
        <authorList>
            <person name="Chiriac C."/>
            <person name="Salcher M."/>
            <person name="Ghai R."/>
            <person name="Kavagutti S V."/>
        </authorList>
    </citation>
    <scope>NUCLEOTIDE SEQUENCE</scope>
</reference>